<dbReference type="PANTHER" id="PTHR21090">
    <property type="entry name" value="AROM/DEHYDROQUINATE SYNTHASE"/>
    <property type="match status" value="1"/>
</dbReference>
<dbReference type="InterPro" id="IPR036968">
    <property type="entry name" value="Enolpyruvate_Tfrase_sf"/>
</dbReference>
<comment type="pathway">
    <text evidence="1 8">Metabolic intermediate biosynthesis; chorismate biosynthesis; chorismate from D-erythrose 4-phosphate and phosphoenolpyruvate: step 6/7.</text>
</comment>
<keyword evidence="5 8" id="KW-0808">Transferase</keyword>
<feature type="binding site" evidence="8">
    <location>
        <position position="364"/>
    </location>
    <ligand>
        <name>phosphoenolpyruvate</name>
        <dbReference type="ChEBI" id="CHEBI:58702"/>
    </ligand>
</feature>
<dbReference type="Pfam" id="PF00275">
    <property type="entry name" value="EPSP_synthase"/>
    <property type="match status" value="1"/>
</dbReference>
<feature type="binding site" evidence="8">
    <location>
        <position position="27"/>
    </location>
    <ligand>
        <name>3-phosphoshikimate</name>
        <dbReference type="ChEBI" id="CHEBI:145989"/>
    </ligand>
</feature>
<dbReference type="CDD" id="cd01556">
    <property type="entry name" value="EPSP_synthase"/>
    <property type="match status" value="1"/>
</dbReference>
<feature type="domain" description="Enolpyruvate transferase" evidence="9">
    <location>
        <begin position="21"/>
        <end position="440"/>
    </location>
</feature>
<evidence type="ECO:0000256" key="7">
    <source>
        <dbReference type="ARBA" id="ARBA00044633"/>
    </source>
</evidence>
<dbReference type="GO" id="GO:0003866">
    <property type="term" value="F:3-phosphoshikimate 1-carboxyvinyltransferase activity"/>
    <property type="evidence" value="ECO:0007669"/>
    <property type="project" value="UniProtKB-UniRule"/>
</dbReference>
<reference evidence="10 11" key="1">
    <citation type="submission" date="2018-10" db="EMBL/GenBank/DDBJ databases">
        <title>Genomic Encyclopedia of Type Strains, Phase IV (KMG-IV): sequencing the most valuable type-strain genomes for metagenomic binning, comparative biology and taxonomic classification.</title>
        <authorList>
            <person name="Goeker M."/>
        </authorList>
    </citation>
    <scope>NUCLEOTIDE SEQUENCE [LARGE SCALE GENOMIC DNA]</scope>
    <source>
        <strain evidence="10 11">DSM 22653</strain>
    </source>
</reference>
<protein>
    <recommendedName>
        <fullName evidence="8">3-phosphoshikimate 1-carboxyvinyltransferase</fullName>
        <ecNumber evidence="8">2.5.1.19</ecNumber>
    </recommendedName>
    <alternativeName>
        <fullName evidence="8">5-enolpyruvylshikimate-3-phosphate synthase</fullName>
        <shortName evidence="8">EPSP synthase</shortName>
        <shortName evidence="8">EPSPS</shortName>
    </alternativeName>
</protein>
<dbReference type="AlphaFoldDB" id="A0A660L6Q8"/>
<feature type="binding site" evidence="8">
    <location>
        <position position="180"/>
    </location>
    <ligand>
        <name>3-phosphoshikimate</name>
        <dbReference type="ChEBI" id="CHEBI:145989"/>
    </ligand>
</feature>
<dbReference type="HAMAP" id="MF_00210">
    <property type="entry name" value="EPSP_synth"/>
    <property type="match status" value="1"/>
</dbReference>
<dbReference type="FunFam" id="3.65.10.10:FF:000005">
    <property type="entry name" value="3-phosphoshikimate 1-carboxyvinyltransferase"/>
    <property type="match status" value="1"/>
</dbReference>
<organism evidence="10 11">
    <name type="scientific">Brockia lithotrophica</name>
    <dbReference type="NCBI Taxonomy" id="933949"/>
    <lineage>
        <taxon>Bacteria</taxon>
        <taxon>Bacillati</taxon>
        <taxon>Bacillota</taxon>
        <taxon>Bacilli</taxon>
        <taxon>Bacillales</taxon>
        <taxon>Bacillales Family X. Incertae Sedis</taxon>
        <taxon>Brockia</taxon>
    </lineage>
</organism>
<dbReference type="UniPathway" id="UPA00053">
    <property type="reaction ID" value="UER00089"/>
</dbReference>
<evidence type="ECO:0000256" key="1">
    <source>
        <dbReference type="ARBA" id="ARBA00004811"/>
    </source>
</evidence>
<feature type="binding site" evidence="8">
    <location>
        <position position="333"/>
    </location>
    <ligand>
        <name>3-phosphoshikimate</name>
        <dbReference type="ChEBI" id="CHEBI:145989"/>
    </ligand>
</feature>
<keyword evidence="6 8" id="KW-0057">Aromatic amino acid biosynthesis</keyword>
<dbReference type="OrthoDB" id="9809920at2"/>
<dbReference type="RefSeq" id="WP_121443891.1">
    <property type="nucleotide sequence ID" value="NZ_RBIJ01000001.1"/>
</dbReference>
<feature type="binding site" evidence="8">
    <location>
        <position position="406"/>
    </location>
    <ligand>
        <name>phosphoenolpyruvate</name>
        <dbReference type="ChEBI" id="CHEBI:58702"/>
    </ligand>
</feature>
<evidence type="ECO:0000256" key="2">
    <source>
        <dbReference type="ARBA" id="ARBA00009948"/>
    </source>
</evidence>
<accession>A0A660L6Q8</accession>
<dbReference type="GO" id="GO:0008652">
    <property type="term" value="P:amino acid biosynthetic process"/>
    <property type="evidence" value="ECO:0007669"/>
    <property type="project" value="UniProtKB-KW"/>
</dbReference>
<keyword evidence="11" id="KW-1185">Reference proteome</keyword>
<comment type="caution">
    <text evidence="10">The sequence shown here is derived from an EMBL/GenBank/DDBJ whole genome shotgun (WGS) entry which is preliminary data.</text>
</comment>
<evidence type="ECO:0000313" key="11">
    <source>
        <dbReference type="Proteomes" id="UP000267019"/>
    </source>
</evidence>
<keyword evidence="4 8" id="KW-0028">Amino-acid biosynthesis</keyword>
<dbReference type="GO" id="GO:0009073">
    <property type="term" value="P:aromatic amino acid family biosynthetic process"/>
    <property type="evidence" value="ECO:0007669"/>
    <property type="project" value="UniProtKB-KW"/>
</dbReference>
<feature type="binding site" evidence="8">
    <location>
        <position position="105"/>
    </location>
    <ligand>
        <name>phosphoenolpyruvate</name>
        <dbReference type="ChEBI" id="CHEBI:58702"/>
    </ligand>
</feature>
<proteinExistence type="inferred from homology"/>
<sequence length="448" mass="47598">MSDPSSALPLRPVRRVRFDGRLPGDKSLSHRILMLGALNRGRVKARGVLASQDVEATLRLVRALGVDVSVAPDDSGVDALAVHLAGLGPERWQEPRHVVDAGNSGTTLRLALGLVAPYPIAVVFDGDDSLARRPMRRVVDPLRRAGAAVLGRADGEYLPLAIRGGNLRPLSVRLSVASAQVKSALLFAGLGTEGEHVVEEPVVSRDHTERLLRALGAPLEVEPAGGEGARRLVLRGPFVPEGDHEIRVPGDISSAAFFLGLAAAHPDAEVVVREVGLNPTRTGFLDVLRRMGAVVEVSEEGEVWGEPVGSVRVASSRLRGVTVGAEEVPRLIDELPLLAVLATQAEGRTVVEGASELRVKESDRIAEIVRLLRPMGAEIAERPDGFVVEGPTPLRGSPGDAAGDHRLAMSFAVAAALAREGTSLLRGHEAVAVSFPSFFRLWESLEAR</sequence>
<feature type="binding site" evidence="8">
    <location>
        <position position="360"/>
    </location>
    <ligand>
        <name>3-phosphoshikimate</name>
        <dbReference type="ChEBI" id="CHEBI:145989"/>
    </ligand>
</feature>
<dbReference type="PROSITE" id="PS00104">
    <property type="entry name" value="EPSP_SYNTHASE_1"/>
    <property type="match status" value="1"/>
</dbReference>
<dbReference type="GO" id="GO:0009423">
    <property type="term" value="P:chorismate biosynthetic process"/>
    <property type="evidence" value="ECO:0007669"/>
    <property type="project" value="UniProtKB-UniRule"/>
</dbReference>
<evidence type="ECO:0000256" key="4">
    <source>
        <dbReference type="ARBA" id="ARBA00022605"/>
    </source>
</evidence>
<dbReference type="InterPro" id="IPR013792">
    <property type="entry name" value="RNA3'P_cycl/enolpyr_Trfase_a/b"/>
</dbReference>
<feature type="active site" description="Proton acceptor" evidence="8">
    <location>
        <position position="333"/>
    </location>
</feature>
<dbReference type="InterPro" id="IPR001986">
    <property type="entry name" value="Enolpyruvate_Tfrase_dom"/>
</dbReference>
<dbReference type="EMBL" id="RBIJ01000001">
    <property type="protein sequence ID" value="RKQ89015.1"/>
    <property type="molecule type" value="Genomic_DNA"/>
</dbReference>
<evidence type="ECO:0000256" key="8">
    <source>
        <dbReference type="HAMAP-Rule" id="MF_00210"/>
    </source>
</evidence>
<comment type="subunit">
    <text evidence="8">Monomer.</text>
</comment>
<evidence type="ECO:0000259" key="9">
    <source>
        <dbReference type="Pfam" id="PF00275"/>
    </source>
</evidence>
<evidence type="ECO:0000256" key="3">
    <source>
        <dbReference type="ARBA" id="ARBA00022490"/>
    </source>
</evidence>
<evidence type="ECO:0000256" key="6">
    <source>
        <dbReference type="ARBA" id="ARBA00023141"/>
    </source>
</evidence>
<gene>
    <name evidence="8" type="primary">aroA</name>
    <name evidence="10" type="ORF">C7438_0670</name>
</gene>
<dbReference type="PIRSF" id="PIRSF000505">
    <property type="entry name" value="EPSPS"/>
    <property type="match status" value="1"/>
</dbReference>
<name>A0A660L6Q8_9BACL</name>
<feature type="binding site" evidence="8">
    <location>
        <position position="180"/>
    </location>
    <ligand>
        <name>phosphoenolpyruvate</name>
        <dbReference type="ChEBI" id="CHEBI:58702"/>
    </ligand>
</feature>
<dbReference type="PANTHER" id="PTHR21090:SF5">
    <property type="entry name" value="PENTAFUNCTIONAL AROM POLYPEPTIDE"/>
    <property type="match status" value="1"/>
</dbReference>
<evidence type="ECO:0000313" key="10">
    <source>
        <dbReference type="EMBL" id="RKQ89015.1"/>
    </source>
</evidence>
<dbReference type="Proteomes" id="UP000267019">
    <property type="component" value="Unassembled WGS sequence"/>
</dbReference>
<comment type="catalytic activity">
    <reaction evidence="7">
        <text>3-phosphoshikimate + phosphoenolpyruvate = 5-O-(1-carboxyvinyl)-3-phosphoshikimate + phosphate</text>
        <dbReference type="Rhea" id="RHEA:21256"/>
        <dbReference type="ChEBI" id="CHEBI:43474"/>
        <dbReference type="ChEBI" id="CHEBI:57701"/>
        <dbReference type="ChEBI" id="CHEBI:58702"/>
        <dbReference type="ChEBI" id="CHEBI:145989"/>
        <dbReference type="EC" id="2.5.1.19"/>
    </reaction>
    <physiologicalReaction direction="left-to-right" evidence="7">
        <dbReference type="Rhea" id="RHEA:21257"/>
    </physiologicalReaction>
</comment>
<dbReference type="SUPFAM" id="SSF55205">
    <property type="entry name" value="EPT/RTPC-like"/>
    <property type="match status" value="1"/>
</dbReference>
<dbReference type="Gene3D" id="3.65.10.10">
    <property type="entry name" value="Enolpyruvate transferase domain"/>
    <property type="match status" value="2"/>
</dbReference>
<dbReference type="InterPro" id="IPR006264">
    <property type="entry name" value="EPSP_synthase"/>
</dbReference>
<comment type="similarity">
    <text evidence="2 8">Belongs to the EPSP synthase family.</text>
</comment>
<feature type="binding site" evidence="8">
    <location>
        <position position="31"/>
    </location>
    <ligand>
        <name>3-phosphoshikimate</name>
        <dbReference type="ChEBI" id="CHEBI:145989"/>
    </ligand>
</feature>
<dbReference type="GO" id="GO:0005737">
    <property type="term" value="C:cytoplasm"/>
    <property type="evidence" value="ECO:0007669"/>
    <property type="project" value="UniProtKB-SubCell"/>
</dbReference>
<keyword evidence="3 8" id="KW-0963">Cytoplasm</keyword>
<dbReference type="InterPro" id="IPR023193">
    <property type="entry name" value="EPSP_synthase_CS"/>
</dbReference>
<dbReference type="EC" id="2.5.1.19" evidence="8"/>
<feature type="binding site" evidence="8">
    <location>
        <position position="133"/>
    </location>
    <ligand>
        <name>phosphoenolpyruvate</name>
        <dbReference type="ChEBI" id="CHEBI:58702"/>
    </ligand>
</feature>
<dbReference type="NCBIfam" id="TIGR01356">
    <property type="entry name" value="aroA"/>
    <property type="match status" value="1"/>
</dbReference>
<comment type="subcellular location">
    <subcellularLocation>
        <location evidence="8">Cytoplasm</location>
    </subcellularLocation>
</comment>
<feature type="binding site" evidence="8">
    <location>
        <position position="26"/>
    </location>
    <ligand>
        <name>phosphoenolpyruvate</name>
        <dbReference type="ChEBI" id="CHEBI:58702"/>
    </ligand>
</feature>
<feature type="binding site" evidence="8">
    <location>
        <position position="178"/>
    </location>
    <ligand>
        <name>3-phosphoshikimate</name>
        <dbReference type="ChEBI" id="CHEBI:145989"/>
    </ligand>
</feature>
<feature type="binding site" evidence="8">
    <location>
        <position position="26"/>
    </location>
    <ligand>
        <name>3-phosphoshikimate</name>
        <dbReference type="ChEBI" id="CHEBI:145989"/>
    </ligand>
</feature>
<comment type="function">
    <text evidence="8">Catalyzes the transfer of the enolpyruvyl moiety of phosphoenolpyruvate (PEP) to the 5-hydroxyl of shikimate-3-phosphate (S3P) to produce enolpyruvyl shikimate-3-phosphate and inorganic phosphate.</text>
</comment>
<comment type="caution">
    <text evidence="8">Lacks conserved residue(s) required for the propagation of feature annotation.</text>
</comment>
<evidence type="ECO:0000256" key="5">
    <source>
        <dbReference type="ARBA" id="ARBA00022679"/>
    </source>
</evidence>